<dbReference type="Pfam" id="PF01557">
    <property type="entry name" value="FAA_hydrolase"/>
    <property type="match status" value="1"/>
</dbReference>
<dbReference type="EMBL" id="WHJE01000011">
    <property type="protein sequence ID" value="KAE8765389.1"/>
    <property type="molecule type" value="Genomic_DNA"/>
</dbReference>
<dbReference type="AlphaFoldDB" id="A0A7J5USM4"/>
<dbReference type="InterPro" id="IPR011234">
    <property type="entry name" value="Fumarylacetoacetase-like_C"/>
</dbReference>
<keyword evidence="3" id="KW-1185">Reference proteome</keyword>
<gene>
    <name evidence="2" type="ORF">GB883_04315</name>
</gene>
<dbReference type="InterPro" id="IPR036663">
    <property type="entry name" value="Fumarylacetoacetase_C_sf"/>
</dbReference>
<sequence length="347" mass="38006">MDEAEQPKEGPPMKLGRIAVSGPDGEEIRVVAAEPEHDRVIDLKKAYALALQKGGATVEGSRHLAHATFRDLTQGVSSGDFFLEAAHKALDAADDASLPLGDADFRAAIKPPVLRDSLTFNGHIKNFFGNVMKSKPTRAVYERPGFFKGSTATLYGTNETIPYPSITEKLDYELEIGYVIGKPGRNLAPEEAFDHVFGITIFNDWSLRDVQVLENPIGMGAQHSKDFAYGIGPWIVTLDEIDSIIGLTGQVRVNGEIWSDTKVEDFIWTPEETVSYVSQFDGLQPGDLIGSGTMAFGAGAELQKFLQPGDVLELELEKVGVLRSPIATEKEEPGWWPTPQPFPFEED</sequence>
<dbReference type="PANTHER" id="PTHR43211:SF1">
    <property type="entry name" value="BLL6422 PROTEIN"/>
    <property type="match status" value="1"/>
</dbReference>
<name>A0A7J5USM4_9MICO</name>
<evidence type="ECO:0000313" key="3">
    <source>
        <dbReference type="Proteomes" id="UP000451860"/>
    </source>
</evidence>
<reference evidence="2 3" key="1">
    <citation type="submission" date="2019-10" db="EMBL/GenBank/DDBJ databases">
        <title>Georgenia wutianyii sp. nov. and Georgenia yuyongxinii sp. nov. isolated from plateau pika (Ochotona curzoniae) in the Qinghai-Tibet plateau of China.</title>
        <authorList>
            <person name="Tian Z."/>
        </authorList>
    </citation>
    <scope>NUCLEOTIDE SEQUENCE [LARGE SCALE GENOMIC DNA]</scope>
    <source>
        <strain evidence="2 3">DSM 21501</strain>
    </source>
</reference>
<evidence type="ECO:0000313" key="2">
    <source>
        <dbReference type="EMBL" id="KAE8765389.1"/>
    </source>
</evidence>
<dbReference type="GO" id="GO:0016787">
    <property type="term" value="F:hydrolase activity"/>
    <property type="evidence" value="ECO:0007669"/>
    <property type="project" value="UniProtKB-KW"/>
</dbReference>
<comment type="caution">
    <text evidence="2">The sequence shown here is derived from an EMBL/GenBank/DDBJ whole genome shotgun (WGS) entry which is preliminary data.</text>
</comment>
<feature type="domain" description="Fumarylacetoacetase-like C-terminal" evidence="1">
    <location>
        <begin position="122"/>
        <end position="326"/>
    </location>
</feature>
<dbReference type="SUPFAM" id="SSF56529">
    <property type="entry name" value="FAH"/>
    <property type="match status" value="1"/>
</dbReference>
<dbReference type="OrthoDB" id="2273115at2"/>
<dbReference type="Proteomes" id="UP000451860">
    <property type="component" value="Unassembled WGS sequence"/>
</dbReference>
<protein>
    <submittedName>
        <fullName evidence="2">Fumarylacetoacetate hydrolase family protein</fullName>
    </submittedName>
</protein>
<evidence type="ECO:0000259" key="1">
    <source>
        <dbReference type="Pfam" id="PF01557"/>
    </source>
</evidence>
<proteinExistence type="predicted"/>
<organism evidence="2 3">
    <name type="scientific">Georgenia thermotolerans</name>
    <dbReference type="NCBI Taxonomy" id="527326"/>
    <lineage>
        <taxon>Bacteria</taxon>
        <taxon>Bacillati</taxon>
        <taxon>Actinomycetota</taxon>
        <taxon>Actinomycetes</taxon>
        <taxon>Micrococcales</taxon>
        <taxon>Bogoriellaceae</taxon>
        <taxon>Georgenia</taxon>
    </lineage>
</organism>
<dbReference type="PANTHER" id="PTHR43211">
    <property type="entry name" value="FUMARYLACETOACETATE HYDROLASE"/>
    <property type="match status" value="1"/>
</dbReference>
<keyword evidence="2" id="KW-0378">Hydrolase</keyword>
<dbReference type="Gene3D" id="3.90.850.10">
    <property type="entry name" value="Fumarylacetoacetase-like, C-terminal domain"/>
    <property type="match status" value="1"/>
</dbReference>
<accession>A0A7J5USM4</accession>